<dbReference type="Gene3D" id="3.40.50.720">
    <property type="entry name" value="NAD(P)-binding Rossmann-like Domain"/>
    <property type="match status" value="1"/>
</dbReference>
<organism evidence="10 11">
    <name type="scientific">Stigmatella erecta</name>
    <dbReference type="NCBI Taxonomy" id="83460"/>
    <lineage>
        <taxon>Bacteria</taxon>
        <taxon>Pseudomonadati</taxon>
        <taxon>Myxococcota</taxon>
        <taxon>Myxococcia</taxon>
        <taxon>Myxococcales</taxon>
        <taxon>Cystobacterineae</taxon>
        <taxon>Archangiaceae</taxon>
        <taxon>Stigmatella</taxon>
    </lineage>
</organism>
<dbReference type="PRINTS" id="PR00086">
    <property type="entry name" value="LLDHDRGNASE"/>
</dbReference>
<evidence type="ECO:0000256" key="3">
    <source>
        <dbReference type="ARBA" id="ARBA00023027"/>
    </source>
</evidence>
<dbReference type="SUPFAM" id="SSF51735">
    <property type="entry name" value="NAD(P)-binding Rossmann-fold domains"/>
    <property type="match status" value="1"/>
</dbReference>
<keyword evidence="2 4" id="KW-0560">Oxidoreductase</keyword>
<evidence type="ECO:0000259" key="9">
    <source>
        <dbReference type="Pfam" id="PF02866"/>
    </source>
</evidence>
<feature type="binding site" evidence="4 7">
    <location>
        <begin position="124"/>
        <end position="126"/>
    </location>
    <ligand>
        <name>NAD(+)</name>
        <dbReference type="ChEBI" id="CHEBI:57540"/>
    </ligand>
</feature>
<dbReference type="GO" id="GO:0006089">
    <property type="term" value="P:lactate metabolic process"/>
    <property type="evidence" value="ECO:0007669"/>
    <property type="project" value="TreeGrafter"/>
</dbReference>
<feature type="binding site" evidence="4 7">
    <location>
        <begin position="13"/>
        <end position="18"/>
    </location>
    <ligand>
        <name>NAD(+)</name>
        <dbReference type="ChEBI" id="CHEBI:57540"/>
    </ligand>
</feature>
<dbReference type="GO" id="GO:0006099">
    <property type="term" value="P:tricarboxylic acid cycle"/>
    <property type="evidence" value="ECO:0007669"/>
    <property type="project" value="UniProtKB-UniRule"/>
</dbReference>
<dbReference type="Pfam" id="PF02866">
    <property type="entry name" value="Ldh_1_C"/>
    <property type="match status" value="1"/>
</dbReference>
<evidence type="ECO:0000256" key="7">
    <source>
        <dbReference type="PIRSR" id="PIRSR000102-3"/>
    </source>
</evidence>
<evidence type="ECO:0000256" key="2">
    <source>
        <dbReference type="ARBA" id="ARBA00023002"/>
    </source>
</evidence>
<feature type="binding site" evidence="4 6">
    <location>
        <position position="157"/>
    </location>
    <ligand>
        <name>substrate</name>
    </ligand>
</feature>
<comment type="catalytic activity">
    <reaction evidence="4">
        <text>(S)-malate + NAD(+) = oxaloacetate + NADH + H(+)</text>
        <dbReference type="Rhea" id="RHEA:21432"/>
        <dbReference type="ChEBI" id="CHEBI:15378"/>
        <dbReference type="ChEBI" id="CHEBI:15589"/>
        <dbReference type="ChEBI" id="CHEBI:16452"/>
        <dbReference type="ChEBI" id="CHEBI:57540"/>
        <dbReference type="ChEBI" id="CHEBI:57945"/>
        <dbReference type="EC" id="1.1.1.37"/>
    </reaction>
</comment>
<dbReference type="EMBL" id="FOIJ01000001">
    <property type="protein sequence ID" value="SES94663.1"/>
    <property type="molecule type" value="Genomic_DNA"/>
</dbReference>
<comment type="similarity">
    <text evidence="4">Belongs to the LDH/MDH superfamily. MDH type 3 family.</text>
</comment>
<dbReference type="FunFam" id="3.90.110.10:FF:000004">
    <property type="entry name" value="Malate dehydrogenase"/>
    <property type="match status" value="1"/>
</dbReference>
<accession>A0A1I0ALQ7</accession>
<feature type="domain" description="Lactate/malate dehydrogenase C-terminal" evidence="9">
    <location>
        <begin position="153"/>
        <end position="312"/>
    </location>
</feature>
<dbReference type="EC" id="1.1.1.37" evidence="4"/>
<dbReference type="NCBIfam" id="NF004863">
    <property type="entry name" value="PRK06223.1"/>
    <property type="match status" value="1"/>
</dbReference>
<feature type="binding site" evidence="4 7">
    <location>
        <position position="101"/>
    </location>
    <ligand>
        <name>NAD(+)</name>
        <dbReference type="ChEBI" id="CHEBI:57540"/>
    </ligand>
</feature>
<evidence type="ECO:0000256" key="1">
    <source>
        <dbReference type="ARBA" id="ARBA00022532"/>
    </source>
</evidence>
<dbReference type="AlphaFoldDB" id="A0A1I0ALQ7"/>
<evidence type="ECO:0000256" key="6">
    <source>
        <dbReference type="PIRSR" id="PIRSR000102-2"/>
    </source>
</evidence>
<dbReference type="Pfam" id="PF00056">
    <property type="entry name" value="Ldh_1_N"/>
    <property type="match status" value="1"/>
</dbReference>
<sequence>MTQTRKKKIGLIGGGQIGGNLALIAVQKNLGDVVLFDIPAAEGLVKGKALDINQLSAVDGYDCRVTGTTDWKDVAGSDVIIITAGVPRKPGMSREDLLDINLKIMRDVAANIKTHAPGAFVINVANPLDAMVFALQKISELPKHMVVGMAGVLDTSRFKCFVAEALGCSIRDVEALVLGGHGDDMVPLVRHTTVGGVPLTELLAQDKLDAIVKRTREGGAELVGLYKTGSAYFAPASSAISMAESFLLDRKRILPAAALLEGQYGINGYFFGVPVQIGAGGVEKILTPKLNESEKAALEKSFQSVKKTVDSVKL</sequence>
<feature type="active site" description="Proton acceptor" evidence="4 5">
    <location>
        <position position="181"/>
    </location>
</feature>
<dbReference type="PIRSF" id="PIRSF000102">
    <property type="entry name" value="Lac_mal_DH"/>
    <property type="match status" value="1"/>
</dbReference>
<feature type="binding site" evidence="4 7">
    <location>
        <position position="37"/>
    </location>
    <ligand>
        <name>NAD(+)</name>
        <dbReference type="ChEBI" id="CHEBI:57540"/>
    </ligand>
</feature>
<dbReference type="PANTHER" id="PTHR43128">
    <property type="entry name" value="L-2-HYDROXYCARBOXYLATE DEHYDROGENASE (NAD(P)(+))"/>
    <property type="match status" value="1"/>
</dbReference>
<dbReference type="InterPro" id="IPR001557">
    <property type="entry name" value="L-lactate/malate_DH"/>
</dbReference>
<feature type="binding site" evidence="4 6">
    <location>
        <position position="126"/>
    </location>
    <ligand>
        <name>substrate</name>
    </ligand>
</feature>
<dbReference type="RefSeq" id="WP_093515590.1">
    <property type="nucleotide sequence ID" value="NZ_FOIJ01000001.1"/>
</dbReference>
<dbReference type="PANTHER" id="PTHR43128:SF16">
    <property type="entry name" value="L-LACTATE DEHYDROGENASE"/>
    <property type="match status" value="1"/>
</dbReference>
<dbReference type="InterPro" id="IPR036291">
    <property type="entry name" value="NAD(P)-bd_dom_sf"/>
</dbReference>
<keyword evidence="3 4" id="KW-0520">NAD</keyword>
<dbReference type="Proteomes" id="UP000199181">
    <property type="component" value="Unassembled WGS sequence"/>
</dbReference>
<protein>
    <recommendedName>
        <fullName evidence="4">Malate dehydrogenase</fullName>
        <ecNumber evidence="4">1.1.1.37</ecNumber>
    </recommendedName>
</protein>
<evidence type="ECO:0000256" key="5">
    <source>
        <dbReference type="PIRSR" id="PIRSR000102-1"/>
    </source>
</evidence>
<dbReference type="FunFam" id="3.40.50.720:FF:000018">
    <property type="entry name" value="Malate dehydrogenase"/>
    <property type="match status" value="1"/>
</dbReference>
<reference evidence="11" key="1">
    <citation type="submission" date="2016-10" db="EMBL/GenBank/DDBJ databases">
        <authorList>
            <person name="Varghese N."/>
            <person name="Submissions S."/>
        </authorList>
    </citation>
    <scope>NUCLEOTIDE SEQUENCE [LARGE SCALE GENOMIC DNA]</scope>
    <source>
        <strain evidence="11">DSM 16858</strain>
    </source>
</reference>
<dbReference type="CDD" id="cd01339">
    <property type="entry name" value="LDH-like_MDH"/>
    <property type="match status" value="1"/>
</dbReference>
<dbReference type="InterPro" id="IPR022383">
    <property type="entry name" value="Lactate/malate_DH_C"/>
</dbReference>
<dbReference type="GO" id="GO:0030060">
    <property type="term" value="F:L-malate dehydrogenase (NAD+) activity"/>
    <property type="evidence" value="ECO:0007669"/>
    <property type="project" value="UniProtKB-UniRule"/>
</dbReference>
<gene>
    <name evidence="4" type="primary">mdh</name>
    <name evidence="10" type="ORF">SAMN05443639_101719</name>
</gene>
<dbReference type="Gene3D" id="3.90.110.10">
    <property type="entry name" value="Lactate dehydrogenase/glycoside hydrolase, family 4, C-terminal"/>
    <property type="match status" value="1"/>
</dbReference>
<dbReference type="InterPro" id="IPR011275">
    <property type="entry name" value="Malate_DH_type3"/>
</dbReference>
<dbReference type="NCBIfam" id="TIGR01763">
    <property type="entry name" value="MalateDH_bact"/>
    <property type="match status" value="1"/>
</dbReference>
<evidence type="ECO:0000313" key="11">
    <source>
        <dbReference type="Proteomes" id="UP000199181"/>
    </source>
</evidence>
<feature type="binding site" evidence="4 6">
    <location>
        <position position="94"/>
    </location>
    <ligand>
        <name>substrate</name>
    </ligand>
</feature>
<feature type="binding site" evidence="4 6">
    <location>
        <position position="88"/>
    </location>
    <ligand>
        <name>substrate</name>
    </ligand>
</feature>
<keyword evidence="11" id="KW-1185">Reference proteome</keyword>
<evidence type="ECO:0000256" key="4">
    <source>
        <dbReference type="HAMAP-Rule" id="MF_00487"/>
    </source>
</evidence>
<evidence type="ECO:0000313" key="10">
    <source>
        <dbReference type="EMBL" id="SES94663.1"/>
    </source>
</evidence>
<dbReference type="SUPFAM" id="SSF56327">
    <property type="entry name" value="LDH C-terminal domain-like"/>
    <property type="match status" value="1"/>
</dbReference>
<comment type="function">
    <text evidence="4">Catalyzes the reversible oxidation of malate to oxaloacetate.</text>
</comment>
<proteinExistence type="inferred from homology"/>
<dbReference type="HAMAP" id="MF_00487">
    <property type="entry name" value="Malate_dehydrog_3"/>
    <property type="match status" value="1"/>
</dbReference>
<feature type="domain" description="Lactate/malate dehydrogenase N-terminal" evidence="8">
    <location>
        <begin position="8"/>
        <end position="148"/>
    </location>
</feature>
<dbReference type="GO" id="GO:0004459">
    <property type="term" value="F:L-lactate dehydrogenase (NAD+) activity"/>
    <property type="evidence" value="ECO:0007669"/>
    <property type="project" value="TreeGrafter"/>
</dbReference>
<dbReference type="InterPro" id="IPR001236">
    <property type="entry name" value="Lactate/malate_DH_N"/>
</dbReference>
<name>A0A1I0ALQ7_9BACT</name>
<keyword evidence="1 4" id="KW-0816">Tricarboxylic acid cycle</keyword>
<dbReference type="InterPro" id="IPR015955">
    <property type="entry name" value="Lactate_DH/Glyco_Ohase_4_C"/>
</dbReference>
<evidence type="ECO:0000259" key="8">
    <source>
        <dbReference type="Pfam" id="PF00056"/>
    </source>
</evidence>